<reference evidence="2" key="2">
    <citation type="submission" date="2020-09" db="EMBL/GenBank/DDBJ databases">
        <authorList>
            <person name="Sun Q."/>
            <person name="Ohkuma M."/>
        </authorList>
    </citation>
    <scope>NUCLEOTIDE SEQUENCE</scope>
    <source>
        <strain evidence="2">JCM 3131</strain>
    </source>
</reference>
<dbReference type="AlphaFoldDB" id="A0A918F0A4"/>
<reference evidence="2" key="1">
    <citation type="journal article" date="2014" name="Int. J. Syst. Evol. Microbiol.">
        <title>Complete genome sequence of Corynebacterium casei LMG S-19264T (=DSM 44701T), isolated from a smear-ripened cheese.</title>
        <authorList>
            <consortium name="US DOE Joint Genome Institute (JGI-PGF)"/>
            <person name="Walter F."/>
            <person name="Albersmeier A."/>
            <person name="Kalinowski J."/>
            <person name="Ruckert C."/>
        </authorList>
    </citation>
    <scope>NUCLEOTIDE SEQUENCE</scope>
    <source>
        <strain evidence="2">JCM 3131</strain>
    </source>
</reference>
<evidence type="ECO:0000313" key="2">
    <source>
        <dbReference type="EMBL" id="GGQ88918.1"/>
    </source>
</evidence>
<comment type="caution">
    <text evidence="2">The sequence shown here is derived from an EMBL/GenBank/DDBJ whole genome shotgun (WGS) entry which is preliminary data.</text>
</comment>
<keyword evidence="3" id="KW-1185">Reference proteome</keyword>
<proteinExistence type="predicted"/>
<evidence type="ECO:0000313" key="3">
    <source>
        <dbReference type="Proteomes" id="UP000620156"/>
    </source>
</evidence>
<dbReference type="Proteomes" id="UP000620156">
    <property type="component" value="Unassembled WGS sequence"/>
</dbReference>
<accession>A0A918F0A4</accession>
<sequence length="102" mass="11203">MFLAALLTPLPCQVLRRLQLLVRPDTVPRGHRDLMERRRVPVPVPPGRQSELRGRGIVRQNVVPQNAAVSVPKRRSAFGSALVSITLSSPMAARVVKLVPPS</sequence>
<organism evidence="2 3">
    <name type="scientific">Streptomyces ruber</name>
    <dbReference type="NCBI Taxonomy" id="83378"/>
    <lineage>
        <taxon>Bacteria</taxon>
        <taxon>Bacillati</taxon>
        <taxon>Actinomycetota</taxon>
        <taxon>Actinomycetes</taxon>
        <taxon>Kitasatosporales</taxon>
        <taxon>Streptomycetaceae</taxon>
        <taxon>Streptomyces</taxon>
    </lineage>
</organism>
<dbReference type="EMBL" id="BMQK01000030">
    <property type="protein sequence ID" value="GGQ88918.1"/>
    <property type="molecule type" value="Genomic_DNA"/>
</dbReference>
<name>A0A918F0A4_9ACTN</name>
<feature type="region of interest" description="Disordered" evidence="1">
    <location>
        <begin position="32"/>
        <end position="51"/>
    </location>
</feature>
<protein>
    <submittedName>
        <fullName evidence="2">Uncharacterized protein</fullName>
    </submittedName>
</protein>
<evidence type="ECO:0000256" key="1">
    <source>
        <dbReference type="SAM" id="MobiDB-lite"/>
    </source>
</evidence>
<gene>
    <name evidence="2" type="ORF">GCM10010145_68030</name>
</gene>